<reference evidence="6" key="1">
    <citation type="journal article" date="2017" name="Plant J.">
        <title>The pomegranate (Punica granatum L.) genome and the genomics of punicalagin biosynthesis.</title>
        <authorList>
            <person name="Qin G."/>
            <person name="Xu C."/>
            <person name="Ming R."/>
            <person name="Tang H."/>
            <person name="Guyot R."/>
            <person name="Kramer E.M."/>
            <person name="Hu Y."/>
            <person name="Yi X."/>
            <person name="Qi Y."/>
            <person name="Xu X."/>
            <person name="Gao Z."/>
            <person name="Pan H."/>
            <person name="Jian J."/>
            <person name="Tian Y."/>
            <person name="Yue Z."/>
            <person name="Xu Y."/>
        </authorList>
    </citation>
    <scope>NUCLEOTIDE SEQUENCE [LARGE SCALE GENOMIC DNA]</scope>
    <source>
        <strain evidence="6">cv. Dabenzi</strain>
    </source>
</reference>
<dbReference type="GO" id="GO:0098542">
    <property type="term" value="P:defense response to other organism"/>
    <property type="evidence" value="ECO:0007669"/>
    <property type="project" value="InterPro"/>
</dbReference>
<evidence type="ECO:0000256" key="1">
    <source>
        <dbReference type="ARBA" id="ARBA00004370"/>
    </source>
</evidence>
<protein>
    <recommendedName>
        <fullName evidence="8">Late embryogenesis abundant protein LEA-2 subgroup domain-containing protein</fullName>
    </recommendedName>
</protein>
<gene>
    <name evidence="4" type="ORF">CDL15_Pgr023244</name>
    <name evidence="5" type="ORF">CRG98_030430</name>
</gene>
<evidence type="ECO:0008006" key="8">
    <source>
        <dbReference type="Google" id="ProtNLM"/>
    </source>
</evidence>
<sequence length="189" mass="21070">MSIPKGLKLCCYITTLILFIFTITVVTLSLTIFKPKQPNITARPIGLENIQFNGTYPNNVTLDVTLSVLITIDNRNYGGFEYKNSTGYINYRGILVAEVPIEHKVIPARSKVNITTTTDVMADKLILDPDFWADLEAGLLNLTSTATLHGKLSVMKILRLHATAYSTCDISIFIQSRDIKSKCNSRIKL</sequence>
<dbReference type="Proteomes" id="UP000233551">
    <property type="component" value="Unassembled WGS sequence"/>
</dbReference>
<dbReference type="STRING" id="22663.A0A218X631"/>
<dbReference type="Proteomes" id="UP000197138">
    <property type="component" value="Unassembled WGS sequence"/>
</dbReference>
<evidence type="ECO:0000313" key="7">
    <source>
        <dbReference type="Proteomes" id="UP000233551"/>
    </source>
</evidence>
<keyword evidence="7" id="KW-1185">Reference proteome</keyword>
<accession>A0A218X631</accession>
<dbReference type="GeneID" id="116204390"/>
<proteinExistence type="predicted"/>
<organism evidence="4 6">
    <name type="scientific">Punica granatum</name>
    <name type="common">Pomegranate</name>
    <dbReference type="NCBI Taxonomy" id="22663"/>
    <lineage>
        <taxon>Eukaryota</taxon>
        <taxon>Viridiplantae</taxon>
        <taxon>Streptophyta</taxon>
        <taxon>Embryophyta</taxon>
        <taxon>Tracheophyta</taxon>
        <taxon>Spermatophyta</taxon>
        <taxon>Magnoliopsida</taxon>
        <taxon>eudicotyledons</taxon>
        <taxon>Gunneridae</taxon>
        <taxon>Pentapetalae</taxon>
        <taxon>rosids</taxon>
        <taxon>malvids</taxon>
        <taxon>Myrtales</taxon>
        <taxon>Lythraceae</taxon>
        <taxon>Punica</taxon>
    </lineage>
</organism>
<evidence type="ECO:0000256" key="3">
    <source>
        <dbReference type="SAM" id="Phobius"/>
    </source>
</evidence>
<dbReference type="AlphaFoldDB" id="A0A218X631"/>
<dbReference type="EMBL" id="MTKT01002440">
    <property type="protein sequence ID" value="OWM79832.1"/>
    <property type="molecule type" value="Genomic_DNA"/>
</dbReference>
<reference evidence="5 7" key="3">
    <citation type="submission" date="2017-11" db="EMBL/GenBank/DDBJ databases">
        <title>De-novo sequencing of pomegranate (Punica granatum L.) genome.</title>
        <authorList>
            <person name="Akparov Z."/>
            <person name="Amiraslanov A."/>
            <person name="Hajiyeva S."/>
            <person name="Abbasov M."/>
            <person name="Kaur K."/>
            <person name="Hamwieh A."/>
            <person name="Solovyev V."/>
            <person name="Salamov A."/>
            <person name="Braich B."/>
            <person name="Kosarev P."/>
            <person name="Mahmoud A."/>
            <person name="Hajiyev E."/>
            <person name="Babayeva S."/>
            <person name="Izzatullayeva V."/>
            <person name="Mammadov A."/>
            <person name="Mammadov A."/>
            <person name="Sharifova S."/>
            <person name="Ojaghi J."/>
            <person name="Eynullazada K."/>
            <person name="Bayramov B."/>
            <person name="Abdulazimova A."/>
            <person name="Shahmuradov I."/>
        </authorList>
    </citation>
    <scope>NUCLEOTIDE SEQUENCE [LARGE SCALE GENOMIC DNA]</scope>
    <source>
        <strain evidence="5">AG2017</strain>
        <strain evidence="7">cv. AG2017</strain>
        <tissue evidence="5">Leaf</tissue>
    </source>
</reference>
<dbReference type="EMBL" id="PGOL01002269">
    <property type="protein sequence ID" value="PKI49182.1"/>
    <property type="molecule type" value="Genomic_DNA"/>
</dbReference>
<reference evidence="4" key="2">
    <citation type="submission" date="2017-06" db="EMBL/GenBank/DDBJ databases">
        <title>The pomegranate genome and the genomics of punicalagin biosynthesis.</title>
        <authorList>
            <person name="Xu C."/>
        </authorList>
    </citation>
    <scope>NUCLEOTIDE SEQUENCE [LARGE SCALE GENOMIC DNA]</scope>
    <source>
        <tissue evidence="4">Fresh leaf</tissue>
    </source>
</reference>
<keyword evidence="2 3" id="KW-0472">Membrane</keyword>
<dbReference type="PANTHER" id="PTHR31234:SF65">
    <property type="entry name" value="LATE EMBRYOGENESIS ABUNDANT PROTEIN, LEA_2 SUBGROUP"/>
    <property type="match status" value="1"/>
</dbReference>
<comment type="subcellular location">
    <subcellularLocation>
        <location evidence="1">Membrane</location>
    </subcellularLocation>
</comment>
<evidence type="ECO:0000313" key="5">
    <source>
        <dbReference type="EMBL" id="PKI49182.1"/>
    </source>
</evidence>
<dbReference type="InterPro" id="IPR044839">
    <property type="entry name" value="NDR1-like"/>
</dbReference>
<evidence type="ECO:0000313" key="6">
    <source>
        <dbReference type="Proteomes" id="UP000197138"/>
    </source>
</evidence>
<dbReference type="Gene3D" id="2.60.40.1820">
    <property type="match status" value="1"/>
</dbReference>
<keyword evidence="3" id="KW-1133">Transmembrane helix</keyword>
<feature type="transmembrane region" description="Helical" evidence="3">
    <location>
        <begin position="12"/>
        <end position="33"/>
    </location>
</feature>
<dbReference type="OrthoDB" id="674678at2759"/>
<comment type="caution">
    <text evidence="4">The sequence shown here is derived from an EMBL/GenBank/DDBJ whole genome shotgun (WGS) entry which is preliminary data.</text>
</comment>
<dbReference type="PANTHER" id="PTHR31234">
    <property type="entry name" value="LATE EMBRYOGENESIS ABUNDANT (LEA) HYDROXYPROLINE-RICH GLYCOPROTEIN FAMILY"/>
    <property type="match status" value="1"/>
</dbReference>
<evidence type="ECO:0000256" key="2">
    <source>
        <dbReference type="ARBA" id="ARBA00023136"/>
    </source>
</evidence>
<dbReference type="GO" id="GO:0016020">
    <property type="term" value="C:membrane"/>
    <property type="evidence" value="ECO:0007669"/>
    <property type="project" value="UniProtKB-SubCell"/>
</dbReference>
<evidence type="ECO:0000313" key="4">
    <source>
        <dbReference type="EMBL" id="OWM79832.1"/>
    </source>
</evidence>
<keyword evidence="3" id="KW-0812">Transmembrane</keyword>
<name>A0A218X631_PUNGR</name>